<evidence type="ECO:0000313" key="6">
    <source>
        <dbReference type="EMBL" id="KAF8472912.1"/>
    </source>
</evidence>
<dbReference type="InterPro" id="IPR009016">
    <property type="entry name" value="Fe_hydrogenase"/>
</dbReference>
<protein>
    <submittedName>
        <fullName evidence="6">Iron hydrogenase</fullName>
    </submittedName>
</protein>
<reference evidence="6" key="2">
    <citation type="journal article" date="2020" name="Nat. Commun.">
        <title>Large-scale genome sequencing of mycorrhizal fungi provides insights into the early evolution of symbiotic traits.</title>
        <authorList>
            <person name="Miyauchi S."/>
            <person name="Kiss E."/>
            <person name="Kuo A."/>
            <person name="Drula E."/>
            <person name="Kohler A."/>
            <person name="Sanchez-Garcia M."/>
            <person name="Morin E."/>
            <person name="Andreopoulos B."/>
            <person name="Barry K.W."/>
            <person name="Bonito G."/>
            <person name="Buee M."/>
            <person name="Carver A."/>
            <person name="Chen C."/>
            <person name="Cichocki N."/>
            <person name="Clum A."/>
            <person name="Culley D."/>
            <person name="Crous P.W."/>
            <person name="Fauchery L."/>
            <person name="Girlanda M."/>
            <person name="Hayes R.D."/>
            <person name="Keri Z."/>
            <person name="LaButti K."/>
            <person name="Lipzen A."/>
            <person name="Lombard V."/>
            <person name="Magnuson J."/>
            <person name="Maillard F."/>
            <person name="Murat C."/>
            <person name="Nolan M."/>
            <person name="Ohm R.A."/>
            <person name="Pangilinan J."/>
            <person name="Pereira M.F."/>
            <person name="Perotto S."/>
            <person name="Peter M."/>
            <person name="Pfister S."/>
            <person name="Riley R."/>
            <person name="Sitrit Y."/>
            <person name="Stielow J.B."/>
            <person name="Szollosi G."/>
            <person name="Zifcakova L."/>
            <person name="Stursova M."/>
            <person name="Spatafora J.W."/>
            <person name="Tedersoo L."/>
            <person name="Vaario L.M."/>
            <person name="Yamada A."/>
            <person name="Yan M."/>
            <person name="Wang P."/>
            <person name="Xu J."/>
            <person name="Bruns T."/>
            <person name="Baldrian P."/>
            <person name="Vilgalys R."/>
            <person name="Dunand C."/>
            <person name="Henrissat B."/>
            <person name="Grigoriev I.V."/>
            <person name="Hibbett D."/>
            <person name="Nagy L.G."/>
            <person name="Martin F.M."/>
        </authorList>
    </citation>
    <scope>NUCLEOTIDE SEQUENCE</scope>
    <source>
        <strain evidence="6">Prilba</strain>
    </source>
</reference>
<dbReference type="EMBL" id="WHVB01000019">
    <property type="protein sequence ID" value="KAF8472912.1"/>
    <property type="molecule type" value="Genomic_DNA"/>
</dbReference>
<keyword evidence="3" id="KW-0411">Iron-sulfur</keyword>
<comment type="caution">
    <text evidence="6">The sequence shown here is derived from an EMBL/GenBank/DDBJ whole genome shotgun (WGS) entry which is preliminary data.</text>
</comment>
<feature type="region of interest" description="Disordered" evidence="4">
    <location>
        <begin position="546"/>
        <end position="590"/>
    </location>
</feature>
<dbReference type="SUPFAM" id="SSF53920">
    <property type="entry name" value="Fe-only hydrogenase"/>
    <property type="match status" value="1"/>
</dbReference>
<evidence type="ECO:0000256" key="4">
    <source>
        <dbReference type="SAM" id="MobiDB-lite"/>
    </source>
</evidence>
<comment type="similarity">
    <text evidence="1">Belongs to the NARF family.</text>
</comment>
<name>A0A9P5K0Q3_9AGAM</name>
<evidence type="ECO:0000256" key="3">
    <source>
        <dbReference type="ARBA" id="ARBA00023014"/>
    </source>
</evidence>
<evidence type="ECO:0000259" key="5">
    <source>
        <dbReference type="Pfam" id="PF02906"/>
    </source>
</evidence>
<reference evidence="6" key="1">
    <citation type="submission" date="2019-10" db="EMBL/GenBank/DDBJ databases">
        <authorList>
            <consortium name="DOE Joint Genome Institute"/>
            <person name="Kuo A."/>
            <person name="Miyauchi S."/>
            <person name="Kiss E."/>
            <person name="Drula E."/>
            <person name="Kohler A."/>
            <person name="Sanchez-Garcia M."/>
            <person name="Andreopoulos B."/>
            <person name="Barry K.W."/>
            <person name="Bonito G."/>
            <person name="Buee M."/>
            <person name="Carver A."/>
            <person name="Chen C."/>
            <person name="Cichocki N."/>
            <person name="Clum A."/>
            <person name="Culley D."/>
            <person name="Crous P.W."/>
            <person name="Fauchery L."/>
            <person name="Girlanda M."/>
            <person name="Hayes R."/>
            <person name="Keri Z."/>
            <person name="LaButti K."/>
            <person name="Lipzen A."/>
            <person name="Lombard V."/>
            <person name="Magnuson J."/>
            <person name="Maillard F."/>
            <person name="Morin E."/>
            <person name="Murat C."/>
            <person name="Nolan M."/>
            <person name="Ohm R."/>
            <person name="Pangilinan J."/>
            <person name="Pereira M."/>
            <person name="Perotto S."/>
            <person name="Peter M."/>
            <person name="Riley R."/>
            <person name="Sitrit Y."/>
            <person name="Stielow B."/>
            <person name="Szollosi G."/>
            <person name="Zifcakova L."/>
            <person name="Stursova M."/>
            <person name="Spatafora J.W."/>
            <person name="Tedersoo L."/>
            <person name="Vaario L.-M."/>
            <person name="Yamada A."/>
            <person name="Yan M."/>
            <person name="Wang P."/>
            <person name="Xu J."/>
            <person name="Bruns T."/>
            <person name="Baldrian P."/>
            <person name="Vilgalys R."/>
            <person name="Henrissat B."/>
            <person name="Grigoriev I.V."/>
            <person name="Hibbett D."/>
            <person name="Nagy L.G."/>
            <person name="Martin F.M."/>
        </authorList>
    </citation>
    <scope>NUCLEOTIDE SEQUENCE</scope>
    <source>
        <strain evidence="6">Prilba</strain>
    </source>
</reference>
<sequence length="686" mass="72622">MTFSGALTLTDLNDYITPSQACIKPVEQSNAPKARTPGDATTEIQIDASGAYYEVGQGTTSRDSNGGGSTQKLQTADISLTDCLACSGCITSAESVLITLQSHTEVLSVLAANPSPGSPGHRVPVLSIAPQSIASLAAALAGPGPSGTPPIPLAHMLNRVRAFATHTLGFAHVFDTTFAREIVLREHVREFFERKERSGSSSGSNGGGALPMLSSACPGWVCYAEKTHGEMLPFIATTKSPQQVMGTLVKEWLAPHYWDKHPDEVYHVTVMPCYDKKLEASRSDFYNEQYATRDVDCVLTTGELLLLAQEHGIDLSLPVPNEDISLSSTSTSTSVTPVLPDLLSPPGSSSGSYLHSLMLAVAHTYPHPLTLESKAIRSADYVEHTLRDASSGSPVFRGATCYGFRNLQNVVRRVGRAAGVQVGRGAAGRLAGGLRNNNRAGAATGGATAAYDYVEVMACPGGCVGGGGQLRAPERKAVSNTNHDAEGFVRDWTADGVQPSASASNISSSQEDPNTVRAAGTAEAPWSSRAWTREVERAYWGAAHQAPAEYEPKPKHSLPTPPASPKPRDGGGVGIDAGEGGLGAELPAPECRDRAKGGAAVSRRWFSSGADDQGAGLSIVVESLVARVTRELCAPVRVRQRQEEEGVGFGSADTWVDEMSEVRRRGLFRTQYRVVESEVVGLGVKW</sequence>
<evidence type="ECO:0000313" key="7">
    <source>
        <dbReference type="Proteomes" id="UP000759537"/>
    </source>
</evidence>
<keyword evidence="2" id="KW-0479">Metal-binding</keyword>
<feature type="region of interest" description="Disordered" evidence="4">
    <location>
        <begin position="497"/>
        <end position="526"/>
    </location>
</feature>
<dbReference type="Proteomes" id="UP000759537">
    <property type="component" value="Unassembled WGS sequence"/>
</dbReference>
<organism evidence="6 7">
    <name type="scientific">Russula ochroleuca</name>
    <dbReference type="NCBI Taxonomy" id="152965"/>
    <lineage>
        <taxon>Eukaryota</taxon>
        <taxon>Fungi</taxon>
        <taxon>Dikarya</taxon>
        <taxon>Basidiomycota</taxon>
        <taxon>Agaricomycotina</taxon>
        <taxon>Agaricomycetes</taxon>
        <taxon>Russulales</taxon>
        <taxon>Russulaceae</taxon>
        <taxon>Russula</taxon>
    </lineage>
</organism>
<dbReference type="PANTHER" id="PTHR11615">
    <property type="entry name" value="NITRATE, FORMATE, IRON DEHYDROGENASE"/>
    <property type="match status" value="1"/>
</dbReference>
<dbReference type="AlphaFoldDB" id="A0A9P5K0Q3"/>
<evidence type="ECO:0000256" key="2">
    <source>
        <dbReference type="ARBA" id="ARBA00022485"/>
    </source>
</evidence>
<keyword evidence="2" id="KW-0004">4Fe-4S</keyword>
<accession>A0A9P5K0Q3</accession>
<proteinExistence type="inferred from homology"/>
<keyword evidence="7" id="KW-1185">Reference proteome</keyword>
<dbReference type="GO" id="GO:0051539">
    <property type="term" value="F:4 iron, 4 sulfur cluster binding"/>
    <property type="evidence" value="ECO:0007669"/>
    <property type="project" value="UniProtKB-KW"/>
</dbReference>
<gene>
    <name evidence="6" type="ORF">DFH94DRAFT_695840</name>
</gene>
<dbReference type="InterPro" id="IPR050340">
    <property type="entry name" value="Cytosolic_Fe-S_CAF"/>
</dbReference>
<dbReference type="Gene3D" id="3.40.950.10">
    <property type="entry name" value="Fe-only Hydrogenase (Larger Subunit), Chain L, domain 3"/>
    <property type="match status" value="1"/>
</dbReference>
<evidence type="ECO:0000256" key="1">
    <source>
        <dbReference type="ARBA" id="ARBA00006596"/>
    </source>
</evidence>
<keyword evidence="2" id="KW-0408">Iron</keyword>
<dbReference type="Pfam" id="PF02906">
    <property type="entry name" value="Fe_hyd_lg_C"/>
    <property type="match status" value="1"/>
</dbReference>
<feature type="compositionally biased region" description="Low complexity" evidence="4">
    <location>
        <begin position="500"/>
        <end position="509"/>
    </location>
</feature>
<feature type="compositionally biased region" description="Gly residues" evidence="4">
    <location>
        <begin position="570"/>
        <end position="583"/>
    </location>
</feature>
<feature type="domain" description="Iron hydrogenase large subunit C-terminal" evidence="5">
    <location>
        <begin position="164"/>
        <end position="467"/>
    </location>
</feature>
<dbReference type="InterPro" id="IPR004108">
    <property type="entry name" value="Fe_hydrogenase_lsu_C"/>
</dbReference>
<dbReference type="OrthoDB" id="10253113at2759"/>